<sequence>MKESKRIQNVAAWVPPEQRQSRFGGSVGARAAESLRPLYRLISVSGDSADELYFVNETDETLRHVAAFTGGFITADDEALALQEANVVYHDVLPHEGVKVAAYDGYYDLDYVFQLSFEVSSDRQGTWRIVPPAKKGGVPAQELLWDDGSHGRRVVVEQRTPGAMT</sequence>
<dbReference type="EMBL" id="PVTM01000002">
    <property type="protein sequence ID" value="PRY73207.1"/>
    <property type="molecule type" value="Genomic_DNA"/>
</dbReference>
<accession>A0A2T0VRN0</accession>
<organism evidence="1 2">
    <name type="scientific">Halomonas ventosae</name>
    <dbReference type="NCBI Taxonomy" id="229007"/>
    <lineage>
        <taxon>Bacteria</taxon>
        <taxon>Pseudomonadati</taxon>
        <taxon>Pseudomonadota</taxon>
        <taxon>Gammaproteobacteria</taxon>
        <taxon>Oceanospirillales</taxon>
        <taxon>Halomonadaceae</taxon>
        <taxon>Halomonas</taxon>
    </lineage>
</organism>
<keyword evidence="2" id="KW-1185">Reference proteome</keyword>
<name>A0A2T0VRN0_9GAMM</name>
<evidence type="ECO:0000313" key="1">
    <source>
        <dbReference type="EMBL" id="PRY73207.1"/>
    </source>
</evidence>
<gene>
    <name evidence="1" type="ORF">BCL64_102288</name>
</gene>
<evidence type="ECO:0000313" key="2">
    <source>
        <dbReference type="Proteomes" id="UP000239896"/>
    </source>
</evidence>
<dbReference type="Proteomes" id="UP000239896">
    <property type="component" value="Unassembled WGS sequence"/>
</dbReference>
<comment type="caution">
    <text evidence="1">The sequence shown here is derived from an EMBL/GenBank/DDBJ whole genome shotgun (WGS) entry which is preliminary data.</text>
</comment>
<protein>
    <submittedName>
        <fullName evidence="1">Uncharacterized protein</fullName>
    </submittedName>
</protein>
<dbReference type="RefSeq" id="WP_146131961.1">
    <property type="nucleotide sequence ID" value="NZ_PVTM01000002.1"/>
</dbReference>
<proteinExistence type="predicted"/>
<dbReference type="AlphaFoldDB" id="A0A2T0VRN0"/>
<reference evidence="1 2" key="1">
    <citation type="submission" date="2018-03" db="EMBL/GenBank/DDBJ databases">
        <title>Comparative analysis of microorganisms from saline springs in Andes Mountain Range, Colombia.</title>
        <authorList>
            <person name="Rubin E."/>
        </authorList>
    </citation>
    <scope>NUCLEOTIDE SEQUENCE [LARGE SCALE GENOMIC DNA]</scope>
    <source>
        <strain evidence="1 2">USBA 854</strain>
    </source>
</reference>